<dbReference type="eggNOG" id="ENOG502QXIT">
    <property type="taxonomic scope" value="Eukaryota"/>
</dbReference>
<dbReference type="RefSeq" id="XP_955077.1">
    <property type="nucleotide sequence ID" value="XM_949984.1"/>
</dbReference>
<sequence length="314" mass="36255">MDNFTCDVKSVVCGGLNLNFMDQVLDIVGPLPESFSKISKNLEEACKKIDKLMISMKFEPSVTDTASKMDPLNKIGNATIDREMSEIKSECFKLISKWEMIQSEIEEISSNFKEFSLKMENSAKEIKSEKKEVVDDAREPLPTDLSGKRLTANKLIEVLRYFPVPMTVKRREEIQLRKDLIMAHYQYNSALRFLEELNQLSPDVEADELVRSATITVDNTNKILLSKCTELVEFNKFYREFIDRYLIMLYEPKSDSEDYDMEFEAMITKAMDTELGVGIEIKHEVEMFKKWTSEIKSAIKIISGKHNDDTKNTK</sequence>
<dbReference type="VEuPathDB" id="PiroplasmaDB:TA04285"/>
<evidence type="ECO:0000313" key="2">
    <source>
        <dbReference type="Proteomes" id="UP000001950"/>
    </source>
</evidence>
<accession>Q4UC50</accession>
<dbReference type="AlphaFoldDB" id="Q4UC50"/>
<reference evidence="1 2" key="1">
    <citation type="journal article" date="2005" name="Science">
        <title>Genome of the host-cell transforming parasite Theileria annulata compared with T. parva.</title>
        <authorList>
            <person name="Pain A."/>
            <person name="Renauld H."/>
            <person name="Berriman M."/>
            <person name="Murphy L."/>
            <person name="Yeats C.A."/>
            <person name="Weir W."/>
            <person name="Kerhornou A."/>
            <person name="Aslett M."/>
            <person name="Bishop R."/>
            <person name="Bouchier C."/>
            <person name="Cochet M."/>
            <person name="Coulson R.M.R."/>
            <person name="Cronin A."/>
            <person name="de Villiers E.P."/>
            <person name="Fraser A."/>
            <person name="Fosker N."/>
            <person name="Gardner M."/>
            <person name="Goble A."/>
            <person name="Griffiths-Jones S."/>
            <person name="Harris D.E."/>
            <person name="Katzer F."/>
            <person name="Larke N."/>
            <person name="Lord A."/>
            <person name="Maser P."/>
            <person name="McKellar S."/>
            <person name="Mooney P."/>
            <person name="Morton F."/>
            <person name="Nene V."/>
            <person name="O'Neil S."/>
            <person name="Price C."/>
            <person name="Quail M.A."/>
            <person name="Rabbinowitsch E."/>
            <person name="Rawlings N.D."/>
            <person name="Rutter S."/>
            <person name="Saunders D."/>
            <person name="Seeger K."/>
            <person name="Shah T."/>
            <person name="Squares R."/>
            <person name="Squares S."/>
            <person name="Tivey A."/>
            <person name="Walker A.R."/>
            <person name="Woodward J."/>
            <person name="Dobbelaere D.A.E."/>
            <person name="Langsley G."/>
            <person name="Rajandream M.A."/>
            <person name="McKeever D."/>
            <person name="Shiels B."/>
            <person name="Tait A."/>
            <person name="Barrell B.G."/>
            <person name="Hall N."/>
        </authorList>
    </citation>
    <scope>NUCLEOTIDE SEQUENCE [LARGE SCALE GENOMIC DNA]</scope>
    <source>
        <strain evidence="2">Ankara</strain>
    </source>
</reference>
<name>Q4UC50_THEAN</name>
<dbReference type="OrthoDB" id="10375078at2759"/>
<protein>
    <submittedName>
        <fullName evidence="1">Uncharacterized protein</fullName>
    </submittedName>
</protein>
<evidence type="ECO:0000313" key="1">
    <source>
        <dbReference type="EMBL" id="CAI75601.1"/>
    </source>
</evidence>
<dbReference type="GeneID" id="3864796"/>
<dbReference type="OMA" id="YFPVPMT"/>
<gene>
    <name evidence="1" type="ORF">TA04285</name>
</gene>
<proteinExistence type="predicted"/>
<dbReference type="Proteomes" id="UP000001950">
    <property type="component" value="Chromosome 3"/>
</dbReference>
<organism evidence="1 2">
    <name type="scientific">Theileria annulata</name>
    <dbReference type="NCBI Taxonomy" id="5874"/>
    <lineage>
        <taxon>Eukaryota</taxon>
        <taxon>Sar</taxon>
        <taxon>Alveolata</taxon>
        <taxon>Apicomplexa</taxon>
        <taxon>Aconoidasida</taxon>
        <taxon>Piroplasmida</taxon>
        <taxon>Theileriidae</taxon>
        <taxon>Theileria</taxon>
    </lineage>
</organism>
<keyword evidence="2" id="KW-1185">Reference proteome</keyword>
<dbReference type="InParanoid" id="Q4UC50"/>
<dbReference type="EMBL" id="CR940352">
    <property type="protein sequence ID" value="CAI75601.1"/>
    <property type="molecule type" value="Genomic_DNA"/>
</dbReference>
<dbReference type="KEGG" id="tan:TA04285"/>